<feature type="repeat" description="WD" evidence="2">
    <location>
        <begin position="516"/>
        <end position="557"/>
    </location>
</feature>
<dbReference type="InterPro" id="IPR001680">
    <property type="entry name" value="WD40_rpt"/>
</dbReference>
<keyword evidence="1" id="KW-0677">Repeat</keyword>
<dbReference type="FunFam" id="3.40.50.300:FF:001638">
    <property type="entry name" value="NACHT and WD40 domain protein"/>
    <property type="match status" value="1"/>
</dbReference>
<dbReference type="PANTHER" id="PTHR10039">
    <property type="entry name" value="AMELOGENIN"/>
    <property type="match status" value="1"/>
</dbReference>
<dbReference type="SUPFAM" id="SSF52540">
    <property type="entry name" value="P-loop containing nucleoside triphosphate hydrolases"/>
    <property type="match status" value="1"/>
</dbReference>
<accession>A0A4E9EIN0</accession>
<gene>
    <name evidence="4" type="ORF">FUG_LOCUS477590</name>
</gene>
<evidence type="ECO:0000256" key="2">
    <source>
        <dbReference type="PROSITE-ProRule" id="PRU00221"/>
    </source>
</evidence>
<evidence type="ECO:0000313" key="4">
    <source>
        <dbReference type="EMBL" id="VIO62651.1"/>
    </source>
</evidence>
<dbReference type="SMART" id="SM00320">
    <property type="entry name" value="WD40"/>
    <property type="match status" value="4"/>
</dbReference>
<organism evidence="4">
    <name type="scientific">Gibberella zeae</name>
    <name type="common">Wheat head blight fungus</name>
    <name type="synonym">Fusarium graminearum</name>
    <dbReference type="NCBI Taxonomy" id="5518"/>
    <lineage>
        <taxon>Eukaryota</taxon>
        <taxon>Fungi</taxon>
        <taxon>Dikarya</taxon>
        <taxon>Ascomycota</taxon>
        <taxon>Pezizomycotina</taxon>
        <taxon>Sordariomycetes</taxon>
        <taxon>Hypocreomycetidae</taxon>
        <taxon>Hypocreales</taxon>
        <taxon>Nectriaceae</taxon>
        <taxon>Fusarium</taxon>
    </lineage>
</organism>
<name>A0A4E9EIN0_GIBZA</name>
<proteinExistence type="predicted"/>
<dbReference type="InterPro" id="IPR056884">
    <property type="entry name" value="NPHP3-like_N"/>
</dbReference>
<dbReference type="Gene3D" id="3.40.50.300">
    <property type="entry name" value="P-loop containing nucleotide triphosphate hydrolases"/>
    <property type="match status" value="1"/>
</dbReference>
<dbReference type="PROSITE" id="PS50082">
    <property type="entry name" value="WD_REPEATS_2"/>
    <property type="match status" value="1"/>
</dbReference>
<dbReference type="Gene3D" id="2.130.10.10">
    <property type="entry name" value="YVTN repeat-like/Quinoprotein amine dehydrogenase"/>
    <property type="match status" value="2"/>
</dbReference>
<evidence type="ECO:0000256" key="1">
    <source>
        <dbReference type="ARBA" id="ARBA00022737"/>
    </source>
</evidence>
<dbReference type="SUPFAM" id="SSF50978">
    <property type="entry name" value="WD40 repeat-like"/>
    <property type="match status" value="1"/>
</dbReference>
<evidence type="ECO:0000259" key="3">
    <source>
        <dbReference type="PROSITE" id="PS50837"/>
    </source>
</evidence>
<keyword evidence="2" id="KW-0853">WD repeat</keyword>
<dbReference type="PROSITE" id="PS50837">
    <property type="entry name" value="NACHT"/>
    <property type="match status" value="1"/>
</dbReference>
<dbReference type="Pfam" id="PF24883">
    <property type="entry name" value="NPHP3_N"/>
    <property type="match status" value="1"/>
</dbReference>
<feature type="domain" description="NACHT" evidence="3">
    <location>
        <begin position="83"/>
        <end position="226"/>
    </location>
</feature>
<dbReference type="AlphaFoldDB" id="A0A4E9EIN0"/>
<dbReference type="InterPro" id="IPR015943">
    <property type="entry name" value="WD40/YVTN_repeat-like_dom_sf"/>
</dbReference>
<dbReference type="InterPro" id="IPR007111">
    <property type="entry name" value="NACHT_NTPase"/>
</dbReference>
<dbReference type="EMBL" id="CAAKMV010000163">
    <property type="protein sequence ID" value="VIO62651.1"/>
    <property type="molecule type" value="Genomic_DNA"/>
</dbReference>
<dbReference type="InterPro" id="IPR036322">
    <property type="entry name" value="WD40_repeat_dom_sf"/>
</dbReference>
<sequence>MLDNRTIAGSQFGDSAQIHLGDNNYNCSHDDKKRCLLDLRMTDPKLDKARIVQAKGGLREESYCWIFENEDFKQWKDTESDSRFLWIKGNPGKGKTMLLAGIIDKLNTEPGNFGQIAYFFCQGTDGRINNATAVLRGLIYMLVKRQESLLTHVWKEYEHAGKQLFEDCNAFTALSRILHTILADSSMNETVLVIDALDECVTDLHLLLDLLVDLSQQNVRWIVSSRNWPEIDVLHDAAQKLVLRLELNDASISQAVKLFINFKVRTISTRKGLNTDTKLAIQRYMESNCNETFLWVALACQLIEDPKLPGWEILVKLRKTPAGLENIYRRMLDYTLGSHCKEDCKQVLKLTLTAYRPMTLDELLSLWEPSEDTPFDKHILQEIVERAGSFLTLKDDTIYFIHQSAKDYLIVEATEELDFVIHLQHYHTFNRCLIALNRNLRRNIYSLGYPGFPIEETEPRVHSSSQETRRGAQDLIHNIFRIMCYFRIGIEVAPLQIYASGLTFCPEIFLETPAELLSHARDVVLGAYSTDHTRLACLSSEGKIAIWDMEREQVSKKLDVNVHGFPKPEKLDKGALTFTSDISTLLLAYHGRIGMWNIDRESFSQPFDIGSYFVTKCHVFGREGKLLATVETGVVEIWNLGDNHMIQQYTHQNLVKVTHRIPIAFSHDGNKFVVIEVGRVVVHDLEDGEDLCIDTDAMGFKTCIAAPVFTRTGNIGVPCENGIHLLAANGAHLGTFDVKAHGGFCFSADELQIAAVVSQSFSACEIGIWDADLLPTKTDEDVEQWDYTPDCFISRNGCQLALVSPDKISIWNTQSGLLEKSFKTHGLLSVRFSEDFRWFAWKGHGDNVLRFWDTLKDEMVMEINLSASLRLHKQVFFSHPDLNLVAIWSLNGEITIWDLLSRSPRSHVSSEEIKQHYTFKVDNEAFVFFAVD</sequence>
<reference evidence="4" key="1">
    <citation type="submission" date="2019-04" db="EMBL/GenBank/DDBJ databases">
        <authorList>
            <person name="Melise S."/>
            <person name="Noan J."/>
            <person name="Okalmin O."/>
        </authorList>
    </citation>
    <scope>NUCLEOTIDE SEQUENCE</scope>
    <source>
        <strain evidence="4">FN9</strain>
    </source>
</reference>
<protein>
    <recommendedName>
        <fullName evidence="3">NACHT domain-containing protein</fullName>
    </recommendedName>
</protein>
<dbReference type="InterPro" id="IPR027417">
    <property type="entry name" value="P-loop_NTPase"/>
</dbReference>